<dbReference type="EMBL" id="KR029577">
    <property type="protein sequence ID" value="AKH45840.1"/>
    <property type="molecule type" value="Genomic_DNA"/>
</dbReference>
<name>A0A0F7L1U1_9VIRU</name>
<feature type="region of interest" description="Disordered" evidence="1">
    <location>
        <begin position="1"/>
        <end position="22"/>
    </location>
</feature>
<organism evidence="2">
    <name type="scientific">uncultured marine virus</name>
    <dbReference type="NCBI Taxonomy" id="186617"/>
    <lineage>
        <taxon>Viruses</taxon>
        <taxon>environmental samples</taxon>
    </lineage>
</organism>
<feature type="compositionally biased region" description="Low complexity" evidence="1">
    <location>
        <begin position="11"/>
        <end position="22"/>
    </location>
</feature>
<reference evidence="2" key="2">
    <citation type="submission" date="2015-03" db="EMBL/GenBank/DDBJ databases">
        <authorList>
            <person name="Chow C.-E.T."/>
            <person name="Winget D.M."/>
            <person name="White R.A.III."/>
            <person name="Hallam S.J."/>
            <person name="Suttle C.A."/>
        </authorList>
    </citation>
    <scope>NUCLEOTIDE SEQUENCE</scope>
    <source>
        <strain evidence="2">Anoxic3_1</strain>
    </source>
</reference>
<evidence type="ECO:0000313" key="2">
    <source>
        <dbReference type="EMBL" id="AKH45840.1"/>
    </source>
</evidence>
<reference evidence="2" key="1">
    <citation type="journal article" date="2015" name="Front. Microbiol.">
        <title>Combining genomic sequencing methods to explore viral diversity and reveal potential virus-host interactions.</title>
        <authorList>
            <person name="Chow C.E."/>
            <person name="Winget D.M."/>
            <person name="White R.A.III."/>
            <person name="Hallam S.J."/>
            <person name="Suttle C.A."/>
        </authorList>
    </citation>
    <scope>NUCLEOTIDE SEQUENCE</scope>
    <source>
        <strain evidence="2">Anoxic3_1</strain>
    </source>
</reference>
<sequence length="50" mass="5634">MALAPKPSAWPSSRTSVPSRSSAAAWRLAALRRTHRRRSMRFRPVVCNQA</sequence>
<protein>
    <submittedName>
        <fullName evidence="2">Uncharacterized protein</fullName>
    </submittedName>
</protein>
<proteinExistence type="predicted"/>
<evidence type="ECO:0000256" key="1">
    <source>
        <dbReference type="SAM" id="MobiDB-lite"/>
    </source>
</evidence>
<accession>A0A0F7L1U1</accession>